<dbReference type="InParanoid" id="A0A2R5G7N6"/>
<comment type="caution">
    <text evidence="2">The sequence shown here is derived from an EMBL/GenBank/DDBJ whole genome shotgun (WGS) entry which is preliminary data.</text>
</comment>
<evidence type="ECO:0000313" key="3">
    <source>
        <dbReference type="Proteomes" id="UP000241890"/>
    </source>
</evidence>
<feature type="region of interest" description="Disordered" evidence="1">
    <location>
        <begin position="118"/>
        <end position="260"/>
    </location>
</feature>
<feature type="compositionally biased region" description="Acidic residues" evidence="1">
    <location>
        <begin position="204"/>
        <end position="243"/>
    </location>
</feature>
<evidence type="ECO:0000256" key="1">
    <source>
        <dbReference type="SAM" id="MobiDB-lite"/>
    </source>
</evidence>
<name>A0A2R5G7N6_9STRA</name>
<organism evidence="2 3">
    <name type="scientific">Hondaea fermentalgiana</name>
    <dbReference type="NCBI Taxonomy" id="2315210"/>
    <lineage>
        <taxon>Eukaryota</taxon>
        <taxon>Sar</taxon>
        <taxon>Stramenopiles</taxon>
        <taxon>Bigyra</taxon>
        <taxon>Labyrinthulomycetes</taxon>
        <taxon>Thraustochytrida</taxon>
        <taxon>Thraustochytriidae</taxon>
        <taxon>Hondaea</taxon>
    </lineage>
</organism>
<reference evidence="2 3" key="1">
    <citation type="submission" date="2017-12" db="EMBL/GenBank/DDBJ databases">
        <title>Sequencing, de novo assembly and annotation of complete genome of a new Thraustochytrid species, strain FCC1311.</title>
        <authorList>
            <person name="Sedici K."/>
            <person name="Godart F."/>
            <person name="Aiese Cigliano R."/>
            <person name="Sanseverino W."/>
            <person name="Barakat M."/>
            <person name="Ortet P."/>
            <person name="Marechal E."/>
            <person name="Cagnac O."/>
            <person name="Amato A."/>
        </authorList>
    </citation>
    <scope>NUCLEOTIDE SEQUENCE [LARGE SCALE GENOMIC DNA]</scope>
</reference>
<protein>
    <submittedName>
        <fullName evidence="2">Uncharacterized protein</fullName>
    </submittedName>
</protein>
<dbReference type="AlphaFoldDB" id="A0A2R5G7N6"/>
<dbReference type="Proteomes" id="UP000241890">
    <property type="component" value="Unassembled WGS sequence"/>
</dbReference>
<evidence type="ECO:0000313" key="2">
    <source>
        <dbReference type="EMBL" id="GBG24051.1"/>
    </source>
</evidence>
<dbReference type="EMBL" id="BEYU01000003">
    <property type="protein sequence ID" value="GBG24051.1"/>
    <property type="molecule type" value="Genomic_DNA"/>
</dbReference>
<sequence length="357" mass="39263">MREAITALSRALGIVYGAAAFELGVQTINVDHPSATEDVLKVIASSTSLSDADARRCELEKITSSHRYGKRGCNGHHLLQELLHRQKALLPLGKPEAFSLENAAYTLGFFEGLANKSFEQSPEKPSASHDNRPGSSDNSDRGDEEEDDDDKSSAPVSVAERAARPVRKASSKAEETASTLQQKRSSPDPESSAAKVSSSAEVSSLEDEDEEDEEEDDDDEDDDEDDDDDDDDDDDEVSNEEVSGEVPSTLERAPSRDPVVRWPEDTKTRFMRLLSRLDRVKLSEEGNASMFLNRFPKVVTSIFPVDAEGVSVKDPIVPTIPVDRGWRPHGLAWWGVQEYPPGYQKDWLASDSSTPSI</sequence>
<feature type="compositionally biased region" description="Low complexity" evidence="1">
    <location>
        <begin position="190"/>
        <end position="203"/>
    </location>
</feature>
<gene>
    <name evidence="2" type="ORF">FCC1311_002692</name>
</gene>
<keyword evidence="3" id="KW-1185">Reference proteome</keyword>
<accession>A0A2R5G7N6</accession>
<proteinExistence type="predicted"/>